<evidence type="ECO:0000256" key="2">
    <source>
        <dbReference type="SAM" id="Phobius"/>
    </source>
</evidence>
<evidence type="ECO:0000256" key="1">
    <source>
        <dbReference type="SAM" id="MobiDB-lite"/>
    </source>
</evidence>
<feature type="region of interest" description="Disordered" evidence="1">
    <location>
        <begin position="232"/>
        <end position="265"/>
    </location>
</feature>
<feature type="region of interest" description="Disordered" evidence="1">
    <location>
        <begin position="311"/>
        <end position="338"/>
    </location>
</feature>
<dbReference type="AlphaFoldDB" id="A0A0G4H271"/>
<feature type="transmembrane region" description="Helical" evidence="2">
    <location>
        <begin position="6"/>
        <end position="24"/>
    </location>
</feature>
<sequence length="365" mass="40453">MPEALKADAAFFTSLGCTYAYLIVRQVDHQINRSPLLVHVGAALKVLLAGTISTAFWIVLAQVASKYSQLKTFLVGLTVAGNFFLSVFWWMSFHVSCVLVAAISWDCLVTEIGKPSWQVGGGGRVLVALQLLKGCRIALFGPFCFLLLGHFDHISYLWFLSGSSALQKSAATGPPRFPSEKEFEWFRQQGIATAHVFWGIRLFTFFTPVMPLTYVYKRGRSRIATHYSVRDLGGARPSQAERRTQTQSRTQREDQQVPREIHRTAPSEAMVRQRASLTGGVGLGEGSPQSAIVREGFPASQPFLNPPAPSPFRASLYPQGERVRPTPPSAPSFESNYSQSERLISRLCASDKNIPYPSYPAYFPP</sequence>
<feature type="transmembrane region" description="Helical" evidence="2">
    <location>
        <begin position="36"/>
        <end position="60"/>
    </location>
</feature>
<keyword evidence="2" id="KW-0472">Membrane</keyword>
<dbReference type="PhylomeDB" id="A0A0G4H271"/>
<evidence type="ECO:0000313" key="3">
    <source>
        <dbReference type="EMBL" id="CEM37507.1"/>
    </source>
</evidence>
<accession>A0A0G4H271</accession>
<keyword evidence="2" id="KW-1133">Transmembrane helix</keyword>
<reference evidence="3" key="1">
    <citation type="submission" date="2014-11" db="EMBL/GenBank/DDBJ databases">
        <authorList>
            <person name="Otto D Thomas"/>
            <person name="Naeem Raeece"/>
        </authorList>
    </citation>
    <scope>NUCLEOTIDE SEQUENCE</scope>
</reference>
<feature type="transmembrane region" description="Helical" evidence="2">
    <location>
        <begin position="72"/>
        <end position="91"/>
    </location>
</feature>
<feature type="compositionally biased region" description="Basic and acidic residues" evidence="1">
    <location>
        <begin position="239"/>
        <end position="265"/>
    </location>
</feature>
<keyword evidence="2" id="KW-0812">Transmembrane</keyword>
<dbReference type="EMBL" id="CDMZ01001782">
    <property type="protein sequence ID" value="CEM37507.1"/>
    <property type="molecule type" value="Genomic_DNA"/>
</dbReference>
<feature type="transmembrane region" description="Helical" evidence="2">
    <location>
        <begin position="137"/>
        <end position="159"/>
    </location>
</feature>
<proteinExistence type="predicted"/>
<gene>
    <name evidence="3" type="ORF">Cvel_24321</name>
</gene>
<feature type="transmembrane region" description="Helical" evidence="2">
    <location>
        <begin position="196"/>
        <end position="216"/>
    </location>
</feature>
<name>A0A0G4H271_9ALVE</name>
<dbReference type="VEuPathDB" id="CryptoDB:Cvel_24321"/>
<organism evidence="3">
    <name type="scientific">Chromera velia CCMP2878</name>
    <dbReference type="NCBI Taxonomy" id="1169474"/>
    <lineage>
        <taxon>Eukaryota</taxon>
        <taxon>Sar</taxon>
        <taxon>Alveolata</taxon>
        <taxon>Colpodellida</taxon>
        <taxon>Chromeraceae</taxon>
        <taxon>Chromera</taxon>
    </lineage>
</organism>
<protein>
    <submittedName>
        <fullName evidence="3">Uncharacterized protein</fullName>
    </submittedName>
</protein>